<name>A0A937FYN1_9BACT</name>
<feature type="compositionally biased region" description="Polar residues" evidence="1">
    <location>
        <begin position="1"/>
        <end position="55"/>
    </location>
</feature>
<dbReference type="AlphaFoldDB" id="A0A937FYN1"/>
<gene>
    <name evidence="2" type="ORF">JMN32_19675</name>
</gene>
<evidence type="ECO:0000256" key="1">
    <source>
        <dbReference type="SAM" id="MobiDB-lite"/>
    </source>
</evidence>
<reference evidence="2" key="1">
    <citation type="submission" date="2021-01" db="EMBL/GenBank/DDBJ databases">
        <title>Fulvivirga kasyanovii gen. nov., sp nov., a novel member of the phylum Bacteroidetes isolated from seawater in a mussel farm.</title>
        <authorList>
            <person name="Zhao L.-H."/>
            <person name="Wang Z.-J."/>
        </authorList>
    </citation>
    <scope>NUCLEOTIDE SEQUENCE</scope>
    <source>
        <strain evidence="2">29W222</strain>
    </source>
</reference>
<dbReference type="EMBL" id="JAEUGD010000064">
    <property type="protein sequence ID" value="MBL6448540.1"/>
    <property type="molecule type" value="Genomic_DNA"/>
</dbReference>
<sequence>MKDNLSNSTNTLGNRLTQNRTSLDSNKLNSTVQFLDNLNPSITSERSTDSNMQEVSRSHSSPSQGSSGSSVIQMLKKKPVHPDQTQAVEVRKSLGKSRRCAGSGRVKQNGVWSEVKAGSSAGAVGPQQHAERFVLNHFVEGLYNQSKEGVSGSGFAKWLNIKQGKEAGALLKSAKVTDIEMYTELPPCWGCDPWISEIDSAIEGEVESSYSIMLQKYYEDYSTLNAMKLGERKGTEVLFDAHISYILGDHESEQQAYKALKAKNYNSLSLSLYWNYYGSLQKIVLDEYERAKLMEMEIYANGKYTGWLTEVLNKINNTDPFLIVNSFDHIKQQVEKDTRDKVKLINTDYDSIQVELDMLDNFEEVEMDEYSDEIQEENNFIGDDEVEMVEFLDEI</sequence>
<dbReference type="RefSeq" id="WP_202858075.1">
    <property type="nucleotide sequence ID" value="NZ_JAEUGD010000064.1"/>
</dbReference>
<protein>
    <submittedName>
        <fullName evidence="2">Uncharacterized protein</fullName>
    </submittedName>
</protein>
<organism evidence="2 3">
    <name type="scientific">Fulvivirga marina</name>
    <dbReference type="NCBI Taxonomy" id="2494733"/>
    <lineage>
        <taxon>Bacteria</taxon>
        <taxon>Pseudomonadati</taxon>
        <taxon>Bacteroidota</taxon>
        <taxon>Cytophagia</taxon>
        <taxon>Cytophagales</taxon>
        <taxon>Fulvivirgaceae</taxon>
        <taxon>Fulvivirga</taxon>
    </lineage>
</organism>
<feature type="region of interest" description="Disordered" evidence="1">
    <location>
        <begin position="1"/>
        <end position="102"/>
    </location>
</feature>
<feature type="compositionally biased region" description="Low complexity" evidence="1">
    <location>
        <begin position="58"/>
        <end position="70"/>
    </location>
</feature>
<comment type="caution">
    <text evidence="2">The sequence shown here is derived from an EMBL/GenBank/DDBJ whole genome shotgun (WGS) entry which is preliminary data.</text>
</comment>
<evidence type="ECO:0000313" key="2">
    <source>
        <dbReference type="EMBL" id="MBL6448540.1"/>
    </source>
</evidence>
<keyword evidence="3" id="KW-1185">Reference proteome</keyword>
<dbReference type="Proteomes" id="UP000614216">
    <property type="component" value="Unassembled WGS sequence"/>
</dbReference>
<evidence type="ECO:0000313" key="3">
    <source>
        <dbReference type="Proteomes" id="UP000614216"/>
    </source>
</evidence>
<accession>A0A937FYN1</accession>
<proteinExistence type="predicted"/>